<dbReference type="InterPro" id="IPR001680">
    <property type="entry name" value="WD40_rpt"/>
</dbReference>
<feature type="repeat" description="WD" evidence="3">
    <location>
        <begin position="1090"/>
        <end position="1131"/>
    </location>
</feature>
<evidence type="ECO:0000256" key="2">
    <source>
        <dbReference type="ARBA" id="ARBA00022737"/>
    </source>
</evidence>
<dbReference type="SUPFAM" id="SSF50978">
    <property type="entry name" value="WD40 repeat-like"/>
    <property type="match status" value="1"/>
</dbReference>
<evidence type="ECO:0000256" key="3">
    <source>
        <dbReference type="PROSITE-ProRule" id="PRU00221"/>
    </source>
</evidence>
<dbReference type="OrthoDB" id="414967at2"/>
<evidence type="ECO:0000256" key="1">
    <source>
        <dbReference type="ARBA" id="ARBA00022574"/>
    </source>
</evidence>
<dbReference type="SMART" id="SM00320">
    <property type="entry name" value="WD40"/>
    <property type="match status" value="10"/>
</dbReference>
<dbReference type="SUPFAM" id="SSF82171">
    <property type="entry name" value="DPP6 N-terminal domain-like"/>
    <property type="match status" value="1"/>
</dbReference>
<dbReference type="InterPro" id="IPR049052">
    <property type="entry name" value="nSTAND1"/>
</dbReference>
<dbReference type="InterPro" id="IPR019775">
    <property type="entry name" value="WD40_repeat_CS"/>
</dbReference>
<reference evidence="5 6" key="1">
    <citation type="submission" date="2019-09" db="EMBL/GenBank/DDBJ databases">
        <title>Actinomadura physcomitrii sp. nov., a novel actinomycete isolated from moss [Physcomitrium sphaericum (Ludw) Fuernr].</title>
        <authorList>
            <person name="Zhuang X."/>
            <person name="Liu C."/>
        </authorList>
    </citation>
    <scope>NUCLEOTIDE SEQUENCE [LARGE SCALE GENOMIC DNA]</scope>
    <source>
        <strain evidence="5 6">HMC1</strain>
    </source>
</reference>
<gene>
    <name evidence="5" type="ORF">F8566_16890</name>
</gene>
<feature type="repeat" description="WD" evidence="3">
    <location>
        <begin position="1283"/>
        <end position="1324"/>
    </location>
</feature>
<feature type="domain" description="Novel STAND NTPase 1" evidence="4">
    <location>
        <begin position="227"/>
        <end position="631"/>
    </location>
</feature>
<dbReference type="Gene3D" id="2.130.10.10">
    <property type="entry name" value="YVTN repeat-like/Quinoprotein amine dehydrogenase"/>
    <property type="match status" value="4"/>
</dbReference>
<protein>
    <submittedName>
        <fullName evidence="5">AAA family ATPase</fullName>
    </submittedName>
</protein>
<sequence>MSDADLAREGVARSVRSAGVKVRSWTPPALLAVLSAAAFAPLLVSGLGVSALVSAGVGAATAVGGNVLTDVVRGAVDSLRGREPTREEAQEELERRFREVLAAGDATAERLRAELAGVLRELGLVGTAIEAAVQSGDRELQVALEEGLAGLGTEFAEFSFVLTDLASQLMRIREGIDQQRAELQTAVGLQYRQATDTRLLLDRLALIERRIPAGDASDGARWRGGSPYKGLATYSEADADVFVGREEMTAQLVSTLSQRLTRPGLLIVTGASGAGKSSLLRAGLSPAIARGGLSEPARLWPRHVMDQPTRAPLTNLAGLLAGLAGLDARTVLDRLEGDPADASLLVRQAVDHDARRRELPAGGRLILVVDQFEEVFATGGEDAAAQRTAFVAALHAAATADPPAALVIIAVRGDVIDRCADHPELVEALRQGPFILGPMSEPELRSAITVPAETAGLEIESGLVDTILGELRTPTGFDAGALPLLSQTMLTVWEHREGNRLTNRGYAITGGVTRAVASSAEAAYAELDDERKNLARRLFQQLTAVSPDGRLTRRTMPRTALAEIGELEEVLEVFARRRLIVVDSDAVQISHDSLLTNWPALREWMEPDVTGQAIRSRLIDEAERWNREERATSYLYRGVELAAARQAEPRWRDTPLTGTAREFLDESVRAEARGTRRRRLTLATLSGLIAAALVLAGLAVLQSQTARQQEKIATARELVAKAEAALETDPQTALRLNVAAQRINPDPETNAYLQRAITTTPYAGQLTGVSTSVSSIAYSPSERYLAAGYVNGQVMLWDLRDPLRPRTLGRPFAAFDSPVNTIGFSSGDRRLVTAGNAGFIAVWDLTDPSRPRPAGNPVKGKKYRTSTVAISRDGSALAMTTEKNRELQLWDLTDPTRVRPSGPAFASQSKGLILVAFSSDGGRIAVAPSDYRDPVTLWDIRQRSEPRLLGRFEPRLAAGGLSFSGDGRMLAIHGGFKGTTLWDVSDPRNIRPASEPVGPAFTSQVSFAPKGTILAVTGDRDSGVVLWDFRNPDSPDQVDSLIAGEYDTAMAFSPDGRMAVSGASDTGRITLWNLARLGRPQSYGPPFVGHHGKHLDVYALDMSRDGTMLATGGRDNTVGLWNIADRARPRRLGTLKGHTGDGVEGLAFSPDGKLLSSGDTEGTVILWDLTDPSHPRPLGSPIPTPIDTVRALSFSADGKTLIAGGDSGTISWDLREPARPRSSARLLYEGGVLEIWRPSDGRVLALLKGTRSPRARDANPAPQGSRLWDISDLDKPKQLGPALTGHTDSVQSAALSPSGDVLAIGDKRGTVLLWDLREPSRPRRLGDALRPHGDSIKVALAFAPKTDLMVTSGSSGDVYLWDLGNRILPRRLSTSLNDNLDAVFHLAFSSDGGTLATAGSDGDVVLWDMRPTYDLRRHLKETSCLVTRGGLDREQWNRYLPDLDYLDTCAR</sequence>
<keyword evidence="2" id="KW-0677">Repeat</keyword>
<dbReference type="PROSITE" id="PS50294">
    <property type="entry name" value="WD_REPEATS_REGION"/>
    <property type="match status" value="4"/>
</dbReference>
<feature type="repeat" description="WD" evidence="3">
    <location>
        <begin position="1376"/>
        <end position="1417"/>
    </location>
</feature>
<dbReference type="InterPro" id="IPR036322">
    <property type="entry name" value="WD40_repeat_dom_sf"/>
</dbReference>
<dbReference type="Pfam" id="PF00400">
    <property type="entry name" value="WD40"/>
    <property type="match status" value="7"/>
</dbReference>
<keyword evidence="1 3" id="KW-0853">WD repeat</keyword>
<proteinExistence type="predicted"/>
<dbReference type="InterPro" id="IPR015943">
    <property type="entry name" value="WD40/YVTN_repeat-like_dom_sf"/>
</dbReference>
<name>A0A6H9YM41_9ACTN</name>
<dbReference type="Proteomes" id="UP000468735">
    <property type="component" value="Unassembled WGS sequence"/>
</dbReference>
<organism evidence="5 6">
    <name type="scientific">Actinomadura rudentiformis</name>
    <dbReference type="NCBI Taxonomy" id="359158"/>
    <lineage>
        <taxon>Bacteria</taxon>
        <taxon>Bacillati</taxon>
        <taxon>Actinomycetota</taxon>
        <taxon>Actinomycetes</taxon>
        <taxon>Streptosporangiales</taxon>
        <taxon>Thermomonosporaceae</taxon>
        <taxon>Actinomadura</taxon>
    </lineage>
</organism>
<feature type="repeat" description="WD" evidence="3">
    <location>
        <begin position="766"/>
        <end position="807"/>
    </location>
</feature>
<accession>A0A6H9YM41</accession>
<dbReference type="RefSeq" id="WP_151561188.1">
    <property type="nucleotide sequence ID" value="NZ_WBMT01000007.1"/>
</dbReference>
<dbReference type="InterPro" id="IPR027417">
    <property type="entry name" value="P-loop_NTPase"/>
</dbReference>
<dbReference type="SUPFAM" id="SSF52540">
    <property type="entry name" value="P-loop containing nucleoside triphosphate hydrolases"/>
    <property type="match status" value="1"/>
</dbReference>
<evidence type="ECO:0000313" key="6">
    <source>
        <dbReference type="Proteomes" id="UP000468735"/>
    </source>
</evidence>
<dbReference type="Pfam" id="PF20703">
    <property type="entry name" value="nSTAND1"/>
    <property type="match status" value="1"/>
</dbReference>
<evidence type="ECO:0000259" key="4">
    <source>
        <dbReference type="Pfam" id="PF20703"/>
    </source>
</evidence>
<dbReference type="EMBL" id="WBMT01000007">
    <property type="protein sequence ID" value="KAB2348460.1"/>
    <property type="molecule type" value="Genomic_DNA"/>
</dbReference>
<feature type="repeat" description="WD" evidence="3">
    <location>
        <begin position="812"/>
        <end position="853"/>
    </location>
</feature>
<keyword evidence="6" id="KW-1185">Reference proteome</keyword>
<dbReference type="CDD" id="cd00200">
    <property type="entry name" value="WD40"/>
    <property type="match status" value="1"/>
</dbReference>
<comment type="caution">
    <text evidence="5">The sequence shown here is derived from an EMBL/GenBank/DDBJ whole genome shotgun (WGS) entry which is preliminary data.</text>
</comment>
<dbReference type="PROSITE" id="PS00678">
    <property type="entry name" value="WD_REPEATS_1"/>
    <property type="match status" value="3"/>
</dbReference>
<evidence type="ECO:0000313" key="5">
    <source>
        <dbReference type="EMBL" id="KAB2348460.1"/>
    </source>
</evidence>
<feature type="repeat" description="WD" evidence="3">
    <location>
        <begin position="1339"/>
        <end position="1363"/>
    </location>
</feature>
<dbReference type="PROSITE" id="PS50082">
    <property type="entry name" value="WD_REPEATS_2"/>
    <property type="match status" value="7"/>
</dbReference>
<feature type="repeat" description="WD" evidence="3">
    <location>
        <begin position="1143"/>
        <end position="1169"/>
    </location>
</feature>
<dbReference type="PANTHER" id="PTHR19879:SF9">
    <property type="entry name" value="TRANSCRIPTION INITIATION FACTOR TFIID SUBUNIT 5"/>
    <property type="match status" value="1"/>
</dbReference>
<dbReference type="PANTHER" id="PTHR19879">
    <property type="entry name" value="TRANSCRIPTION INITIATION FACTOR TFIID"/>
    <property type="match status" value="1"/>
</dbReference>